<protein>
    <submittedName>
        <fullName evidence="1">Uncharacterized protein</fullName>
    </submittedName>
</protein>
<accession>A0A014L656</accession>
<dbReference type="Proteomes" id="UP000020977">
    <property type="component" value="Unassembled WGS sequence"/>
</dbReference>
<sequence length="245" mass="29381">MKDIIQLELENLTPEQKEELNKELFYNTLDNLLRPKNEWTYPLKTFSGIFYKDLNELDENLKDFFEKAPADFIHFQKNNKNSLYNQMLKKHDFQDLSYENMVENLTQEQKDEIVSKIPRLFKKLASERGLRDVLLDTIDPETGKFVELKEDLDEEQKNKHALLVLHYGIPRYIPSKFFKNDDQLINYALKQSVSVNDLLHEFNDILNPQYKFNQWIETTYELEKVQKDNLAQNQKFESTKKKMKM</sequence>
<evidence type="ECO:0000313" key="1">
    <source>
        <dbReference type="EMBL" id="EXU60954.1"/>
    </source>
</evidence>
<proteinExistence type="predicted"/>
<name>A0A014L656_9BACT</name>
<reference evidence="1 2" key="1">
    <citation type="submission" date="2014-03" db="EMBL/GenBank/DDBJ databases">
        <title>Genome sequence of Mycoplasma ovipneumoniae strain 14811.</title>
        <authorList>
            <person name="Sirand-Pugnet P."/>
            <person name="Breton M."/>
            <person name="Dordet-Frisoni E."/>
            <person name="Baranowski E."/>
            <person name="Barre A."/>
            <person name="Couture C."/>
            <person name="Dupuy V."/>
            <person name="Gaurivaud P."/>
            <person name="Jacob D."/>
            <person name="Lemaitre C."/>
            <person name="Manso-Silvan L."/>
            <person name="Nikolski M."/>
            <person name="Nouvel L.-X."/>
            <person name="Poumarat F."/>
            <person name="Tardy F."/>
            <person name="Thebault P."/>
            <person name="Theil S."/>
            <person name="Citti C."/>
            <person name="Thiaucourt F."/>
            <person name="Blanchard A."/>
        </authorList>
    </citation>
    <scope>NUCLEOTIDE SEQUENCE [LARGE SCALE GENOMIC DNA]</scope>
    <source>
        <strain evidence="1 2">14811</strain>
    </source>
</reference>
<gene>
    <name evidence="1" type="ORF">MOVI_5760</name>
</gene>
<dbReference type="RefSeq" id="WP_044284388.1">
    <property type="nucleotide sequence ID" value="NZ_JFAD01000029.1"/>
</dbReference>
<comment type="caution">
    <text evidence="1">The sequence shown here is derived from an EMBL/GenBank/DDBJ whole genome shotgun (WGS) entry which is preliminary data.</text>
</comment>
<evidence type="ECO:0000313" key="2">
    <source>
        <dbReference type="Proteomes" id="UP000020977"/>
    </source>
</evidence>
<organism evidence="1 2">
    <name type="scientific">Mesomycoplasma ovipneumoniae 14811</name>
    <dbReference type="NCBI Taxonomy" id="1188239"/>
    <lineage>
        <taxon>Bacteria</taxon>
        <taxon>Bacillati</taxon>
        <taxon>Mycoplasmatota</taxon>
        <taxon>Mycoplasmoidales</taxon>
        <taxon>Metamycoplasmataceae</taxon>
        <taxon>Mesomycoplasma</taxon>
    </lineage>
</organism>
<dbReference type="STRING" id="1188239.MOVI_5760"/>
<dbReference type="EMBL" id="JFAD01000029">
    <property type="protein sequence ID" value="EXU60954.1"/>
    <property type="molecule type" value="Genomic_DNA"/>
</dbReference>
<dbReference type="AlphaFoldDB" id="A0A014L656"/>